<keyword evidence="5" id="KW-0732">Signal</keyword>
<keyword evidence="3" id="KW-0998">Cell outer membrane</keyword>
<evidence type="ECO:0000256" key="4">
    <source>
        <dbReference type="PROSITE-ProRule" id="PRU00473"/>
    </source>
</evidence>
<dbReference type="Gene3D" id="1.25.40.10">
    <property type="entry name" value="Tetratricopeptide repeat domain"/>
    <property type="match status" value="1"/>
</dbReference>
<dbReference type="GO" id="GO:0009279">
    <property type="term" value="C:cell outer membrane"/>
    <property type="evidence" value="ECO:0007669"/>
    <property type="project" value="UniProtKB-SubCell"/>
</dbReference>
<dbReference type="SUPFAM" id="SSF103088">
    <property type="entry name" value="OmpA-like"/>
    <property type="match status" value="1"/>
</dbReference>
<dbReference type="SUPFAM" id="SSF82171">
    <property type="entry name" value="DPP6 N-terminal domain-like"/>
    <property type="match status" value="1"/>
</dbReference>
<evidence type="ECO:0000256" key="2">
    <source>
        <dbReference type="ARBA" id="ARBA00023136"/>
    </source>
</evidence>
<sequence length="587" mass="67496">MKLIKTLSLYIILFATSTLLAQKAKIKKAEKSYNAFAYSKAINIYEEIADKEVESTDLLKKVGNSYYFNADLANAKKWYDKLFNKEGEIEPEYYFRYSHSLKSIGNYEKADKIMSSFYTLTNSSDKRGILFEKTPDYLEKIKIQSDRYEIENLNINSKYSDFAPSFYNNKLIFSSERDTILVSKNKDDDRVFLDLFSSDISSDEKLNQVIKFSSSINTEFHESTSVFTSDGNTVYFTRNNFSNNKLKKDSKGTIKLKIYKASKNSNGEWSSGDELPFNNDEYSVAHPSLNLEENKLYFSSDMPGGYGLSDIYEVDINPDGTFSSPKNLGEEINTEGRETFPFISKNGKLYFSSNGRPGLGGLDIYVITLSDNITDKTIYNLGEPINSSFDDFSFIIDDETKKGYFASNRPDGKGKDDIYRFCEALPLVENKNKIDEEIVITNSQEQNIEIEKQTIRKDVTPEKNLVTPAPNLRFNPIYFDFDRYNIREDAKSELNKIILAMKEYPNIKVEIKSHTDSRANNIYNMKLSNKRAIATINYLVKRKIERSRLSSTGYGETKLKNNCSNGIKCLEKKHKQNRRAEFVIIYN</sequence>
<dbReference type="InterPro" id="IPR011990">
    <property type="entry name" value="TPR-like_helical_dom_sf"/>
</dbReference>
<dbReference type="PROSITE" id="PS51123">
    <property type="entry name" value="OMPA_2"/>
    <property type="match status" value="1"/>
</dbReference>
<dbReference type="CDD" id="cd07185">
    <property type="entry name" value="OmpA_C-like"/>
    <property type="match status" value="1"/>
</dbReference>
<protein>
    <submittedName>
        <fullName evidence="7">Outer membrane protein OmpA-like peptidoglycan-associated protein</fullName>
    </submittedName>
</protein>
<dbReference type="PANTHER" id="PTHR30329">
    <property type="entry name" value="STATOR ELEMENT OF FLAGELLAR MOTOR COMPLEX"/>
    <property type="match status" value="1"/>
</dbReference>
<dbReference type="InterPro" id="IPR050330">
    <property type="entry name" value="Bact_OuterMem_StrucFunc"/>
</dbReference>
<accession>A0A5S5DRN3</accession>
<dbReference type="Pfam" id="PF07676">
    <property type="entry name" value="PD40"/>
    <property type="match status" value="2"/>
</dbReference>
<dbReference type="OrthoDB" id="9809364at2"/>
<comment type="caution">
    <text evidence="7">The sequence shown here is derived from an EMBL/GenBank/DDBJ whole genome shotgun (WGS) entry which is preliminary data.</text>
</comment>
<evidence type="ECO:0000256" key="1">
    <source>
        <dbReference type="ARBA" id="ARBA00004442"/>
    </source>
</evidence>
<reference evidence="7 8" key="1">
    <citation type="submission" date="2019-07" db="EMBL/GenBank/DDBJ databases">
        <title>Genomic Encyclopedia of Type Strains, Phase IV (KMG-IV): sequencing the most valuable type-strain genomes for metagenomic binning, comparative biology and taxonomic classification.</title>
        <authorList>
            <person name="Goeker M."/>
        </authorList>
    </citation>
    <scope>NUCLEOTIDE SEQUENCE [LARGE SCALE GENOMIC DNA]</scope>
    <source>
        <strain evidence="7 8">DSM 18961</strain>
    </source>
</reference>
<dbReference type="InterPro" id="IPR006664">
    <property type="entry name" value="OMP_bac"/>
</dbReference>
<dbReference type="PANTHER" id="PTHR30329:SF21">
    <property type="entry name" value="LIPOPROTEIN YIAD-RELATED"/>
    <property type="match status" value="1"/>
</dbReference>
<dbReference type="Pfam" id="PF00691">
    <property type="entry name" value="OmpA"/>
    <property type="match status" value="1"/>
</dbReference>
<evidence type="ECO:0000313" key="7">
    <source>
        <dbReference type="EMBL" id="TYP98344.1"/>
    </source>
</evidence>
<dbReference type="InterPro" id="IPR006665">
    <property type="entry name" value="OmpA-like"/>
</dbReference>
<evidence type="ECO:0000256" key="5">
    <source>
        <dbReference type="SAM" id="SignalP"/>
    </source>
</evidence>
<dbReference type="EMBL" id="VNIA01000003">
    <property type="protein sequence ID" value="TYP98344.1"/>
    <property type="molecule type" value="Genomic_DNA"/>
</dbReference>
<dbReference type="Proteomes" id="UP000323136">
    <property type="component" value="Unassembled WGS sequence"/>
</dbReference>
<proteinExistence type="predicted"/>
<feature type="domain" description="OmpA-like" evidence="6">
    <location>
        <begin position="466"/>
        <end position="587"/>
    </location>
</feature>
<evidence type="ECO:0000313" key="8">
    <source>
        <dbReference type="Proteomes" id="UP000323136"/>
    </source>
</evidence>
<feature type="signal peptide" evidence="5">
    <location>
        <begin position="1"/>
        <end position="21"/>
    </location>
</feature>
<dbReference type="AlphaFoldDB" id="A0A5S5DRN3"/>
<comment type="subcellular location">
    <subcellularLocation>
        <location evidence="1">Cell outer membrane</location>
    </subcellularLocation>
</comment>
<organism evidence="7 8">
    <name type="scientific">Tenacibaculum adriaticum</name>
    <dbReference type="NCBI Taxonomy" id="413713"/>
    <lineage>
        <taxon>Bacteria</taxon>
        <taxon>Pseudomonadati</taxon>
        <taxon>Bacteroidota</taxon>
        <taxon>Flavobacteriia</taxon>
        <taxon>Flavobacteriales</taxon>
        <taxon>Flavobacteriaceae</taxon>
        <taxon>Tenacibaculum</taxon>
    </lineage>
</organism>
<gene>
    <name evidence="7" type="ORF">C7447_103520</name>
</gene>
<name>A0A5S5DRN3_9FLAO</name>
<dbReference type="InterPro" id="IPR011659">
    <property type="entry name" value="WD40"/>
</dbReference>
<feature type="chain" id="PRO_5024397179" evidence="5">
    <location>
        <begin position="22"/>
        <end position="587"/>
    </location>
</feature>
<evidence type="ECO:0000256" key="3">
    <source>
        <dbReference type="ARBA" id="ARBA00023237"/>
    </source>
</evidence>
<keyword evidence="2 4" id="KW-0472">Membrane</keyword>
<dbReference type="PRINTS" id="PR01021">
    <property type="entry name" value="OMPADOMAIN"/>
</dbReference>
<keyword evidence="8" id="KW-1185">Reference proteome</keyword>
<dbReference type="InterPro" id="IPR036737">
    <property type="entry name" value="OmpA-like_sf"/>
</dbReference>
<dbReference type="RefSeq" id="WP_148870649.1">
    <property type="nucleotide sequence ID" value="NZ_VNIA01000003.1"/>
</dbReference>
<dbReference type="SUPFAM" id="SSF48452">
    <property type="entry name" value="TPR-like"/>
    <property type="match status" value="1"/>
</dbReference>
<dbReference type="Gene3D" id="3.30.1330.60">
    <property type="entry name" value="OmpA-like domain"/>
    <property type="match status" value="1"/>
</dbReference>
<evidence type="ECO:0000259" key="6">
    <source>
        <dbReference type="PROSITE" id="PS51123"/>
    </source>
</evidence>